<accession>A0A453QVF0</accession>
<protein>
    <submittedName>
        <fullName evidence="2">Uncharacterized protein</fullName>
    </submittedName>
</protein>
<keyword evidence="1" id="KW-0472">Membrane</keyword>
<organism evidence="2 3">
    <name type="scientific">Aegilops tauschii subsp. strangulata</name>
    <name type="common">Goatgrass</name>
    <dbReference type="NCBI Taxonomy" id="200361"/>
    <lineage>
        <taxon>Eukaryota</taxon>
        <taxon>Viridiplantae</taxon>
        <taxon>Streptophyta</taxon>
        <taxon>Embryophyta</taxon>
        <taxon>Tracheophyta</taxon>
        <taxon>Spermatophyta</taxon>
        <taxon>Magnoliopsida</taxon>
        <taxon>Liliopsida</taxon>
        <taxon>Poales</taxon>
        <taxon>Poaceae</taxon>
        <taxon>BOP clade</taxon>
        <taxon>Pooideae</taxon>
        <taxon>Triticodae</taxon>
        <taxon>Triticeae</taxon>
        <taxon>Triticinae</taxon>
        <taxon>Aegilops</taxon>
    </lineage>
</organism>
<dbReference type="Gramene" id="AET7Gv20338800.6">
    <property type="protein sequence ID" value="AET7Gv20338800.6"/>
    <property type="gene ID" value="AET7Gv20338800"/>
</dbReference>
<sequence>MPAANDLHCIQNYKLILLLKIMKCFFLWYIACLGNSIVSRKRTYIAVENLVLSPNGLHFVVLMRRWSLEGLQLVKKRRPNRMWPVELQVLLNRVILRVDPPVIQEAHQTRVRSHIQLQLPNSRCQPA</sequence>
<reference evidence="3" key="1">
    <citation type="journal article" date="2014" name="Science">
        <title>Ancient hybridizations among the ancestral genomes of bread wheat.</title>
        <authorList>
            <consortium name="International Wheat Genome Sequencing Consortium,"/>
            <person name="Marcussen T."/>
            <person name="Sandve S.R."/>
            <person name="Heier L."/>
            <person name="Spannagl M."/>
            <person name="Pfeifer M."/>
            <person name="Jakobsen K.S."/>
            <person name="Wulff B.B."/>
            <person name="Steuernagel B."/>
            <person name="Mayer K.F."/>
            <person name="Olsen O.A."/>
        </authorList>
    </citation>
    <scope>NUCLEOTIDE SEQUENCE [LARGE SCALE GENOMIC DNA]</scope>
    <source>
        <strain evidence="3">cv. AL8/78</strain>
    </source>
</reference>
<evidence type="ECO:0000313" key="2">
    <source>
        <dbReference type="EnsemblPlants" id="AET7Gv20338800.6"/>
    </source>
</evidence>
<dbReference type="AlphaFoldDB" id="A0A453QVF0"/>
<reference evidence="2" key="5">
    <citation type="journal article" date="2021" name="G3 (Bethesda)">
        <title>Aegilops tauschii genome assembly Aet v5.0 features greater sequence contiguity and improved annotation.</title>
        <authorList>
            <person name="Wang L."/>
            <person name="Zhu T."/>
            <person name="Rodriguez J.C."/>
            <person name="Deal K.R."/>
            <person name="Dubcovsky J."/>
            <person name="McGuire P.E."/>
            <person name="Lux T."/>
            <person name="Spannagl M."/>
            <person name="Mayer K.F.X."/>
            <person name="Baldrich P."/>
            <person name="Meyers B.C."/>
            <person name="Huo N."/>
            <person name="Gu Y.Q."/>
            <person name="Zhou H."/>
            <person name="Devos K.M."/>
            <person name="Bennetzen J.L."/>
            <person name="Unver T."/>
            <person name="Budak H."/>
            <person name="Gulick P.J."/>
            <person name="Galiba G."/>
            <person name="Kalapos B."/>
            <person name="Nelson D.R."/>
            <person name="Li P."/>
            <person name="You F.M."/>
            <person name="Luo M.C."/>
            <person name="Dvorak J."/>
        </authorList>
    </citation>
    <scope>NUCLEOTIDE SEQUENCE [LARGE SCALE GENOMIC DNA]</scope>
    <source>
        <strain evidence="2">cv. AL8/78</strain>
    </source>
</reference>
<keyword evidence="1" id="KW-0812">Transmembrane</keyword>
<evidence type="ECO:0000256" key="1">
    <source>
        <dbReference type="SAM" id="Phobius"/>
    </source>
</evidence>
<proteinExistence type="predicted"/>
<dbReference type="Proteomes" id="UP000015105">
    <property type="component" value="Chromosome 7D"/>
</dbReference>
<name>A0A453QVF0_AEGTS</name>
<evidence type="ECO:0000313" key="3">
    <source>
        <dbReference type="Proteomes" id="UP000015105"/>
    </source>
</evidence>
<keyword evidence="1" id="KW-1133">Transmembrane helix</keyword>
<feature type="transmembrane region" description="Helical" evidence="1">
    <location>
        <begin position="15"/>
        <end position="34"/>
    </location>
</feature>
<keyword evidence="3" id="KW-1185">Reference proteome</keyword>
<dbReference type="EnsemblPlants" id="AET7Gv20338800.6">
    <property type="protein sequence ID" value="AET7Gv20338800.6"/>
    <property type="gene ID" value="AET7Gv20338800"/>
</dbReference>
<reference evidence="3" key="2">
    <citation type="journal article" date="2017" name="Nat. Plants">
        <title>The Aegilops tauschii genome reveals multiple impacts of transposons.</title>
        <authorList>
            <person name="Zhao G."/>
            <person name="Zou C."/>
            <person name="Li K."/>
            <person name="Wang K."/>
            <person name="Li T."/>
            <person name="Gao L."/>
            <person name="Zhang X."/>
            <person name="Wang H."/>
            <person name="Yang Z."/>
            <person name="Liu X."/>
            <person name="Jiang W."/>
            <person name="Mao L."/>
            <person name="Kong X."/>
            <person name="Jiao Y."/>
            <person name="Jia J."/>
        </authorList>
    </citation>
    <scope>NUCLEOTIDE SEQUENCE [LARGE SCALE GENOMIC DNA]</scope>
    <source>
        <strain evidence="3">cv. AL8/78</strain>
    </source>
</reference>
<reference evidence="2" key="3">
    <citation type="journal article" date="2017" name="Nature">
        <title>Genome sequence of the progenitor of the wheat D genome Aegilops tauschii.</title>
        <authorList>
            <person name="Luo M.C."/>
            <person name="Gu Y.Q."/>
            <person name="Puiu D."/>
            <person name="Wang H."/>
            <person name="Twardziok S.O."/>
            <person name="Deal K.R."/>
            <person name="Huo N."/>
            <person name="Zhu T."/>
            <person name="Wang L."/>
            <person name="Wang Y."/>
            <person name="McGuire P.E."/>
            <person name="Liu S."/>
            <person name="Long H."/>
            <person name="Ramasamy R.K."/>
            <person name="Rodriguez J.C."/>
            <person name="Van S.L."/>
            <person name="Yuan L."/>
            <person name="Wang Z."/>
            <person name="Xia Z."/>
            <person name="Xiao L."/>
            <person name="Anderson O.D."/>
            <person name="Ouyang S."/>
            <person name="Liang Y."/>
            <person name="Zimin A.V."/>
            <person name="Pertea G."/>
            <person name="Qi P."/>
            <person name="Bennetzen J.L."/>
            <person name="Dai X."/>
            <person name="Dawson M.W."/>
            <person name="Muller H.G."/>
            <person name="Kugler K."/>
            <person name="Rivarola-Duarte L."/>
            <person name="Spannagl M."/>
            <person name="Mayer K.F.X."/>
            <person name="Lu F.H."/>
            <person name="Bevan M.W."/>
            <person name="Leroy P."/>
            <person name="Li P."/>
            <person name="You F.M."/>
            <person name="Sun Q."/>
            <person name="Liu Z."/>
            <person name="Lyons E."/>
            <person name="Wicker T."/>
            <person name="Salzberg S.L."/>
            <person name="Devos K.M."/>
            <person name="Dvorak J."/>
        </authorList>
    </citation>
    <scope>NUCLEOTIDE SEQUENCE [LARGE SCALE GENOMIC DNA]</scope>
    <source>
        <strain evidence="2">cv. AL8/78</strain>
    </source>
</reference>
<reference evidence="2" key="4">
    <citation type="submission" date="2019-03" db="UniProtKB">
        <authorList>
            <consortium name="EnsemblPlants"/>
        </authorList>
    </citation>
    <scope>IDENTIFICATION</scope>
</reference>